<gene>
    <name evidence="2" type="ORF">SAMN04515672_4177</name>
</gene>
<accession>A0A1G9FD66</accession>
<feature type="transmembrane region" description="Helical" evidence="1">
    <location>
        <begin position="169"/>
        <end position="188"/>
    </location>
</feature>
<dbReference type="STRING" id="1095776.SAMN04515672_4177"/>
<feature type="transmembrane region" description="Helical" evidence="1">
    <location>
        <begin position="44"/>
        <end position="63"/>
    </location>
</feature>
<dbReference type="RefSeq" id="WP_090311307.1">
    <property type="nucleotide sequence ID" value="NZ_FNFE01000007.1"/>
</dbReference>
<name>A0A1G9FD66_9EURY</name>
<keyword evidence="1" id="KW-1133">Transmembrane helix</keyword>
<dbReference type="AlphaFoldDB" id="A0A1G9FD66"/>
<dbReference type="Proteomes" id="UP000198882">
    <property type="component" value="Unassembled WGS sequence"/>
</dbReference>
<feature type="transmembrane region" description="Helical" evidence="1">
    <location>
        <begin position="194"/>
        <end position="219"/>
    </location>
</feature>
<keyword evidence="3" id="KW-1185">Reference proteome</keyword>
<feature type="transmembrane region" description="Helical" evidence="1">
    <location>
        <begin position="264"/>
        <end position="283"/>
    </location>
</feature>
<organism evidence="2 3">
    <name type="scientific">Natronorubrum texcoconense</name>
    <dbReference type="NCBI Taxonomy" id="1095776"/>
    <lineage>
        <taxon>Archaea</taxon>
        <taxon>Methanobacteriati</taxon>
        <taxon>Methanobacteriota</taxon>
        <taxon>Stenosarchaea group</taxon>
        <taxon>Halobacteria</taxon>
        <taxon>Halobacteriales</taxon>
        <taxon>Natrialbaceae</taxon>
        <taxon>Natronorubrum</taxon>
    </lineage>
</organism>
<sequence length="296" mass="31989">MPSVQDFRDGLADESLRTAILAGLAAVPFVVFFSWEAVIDDVVVLGGSISFWALALAAVYVGYRYSDHETSSRRAGFWTGLAGSLGTVLIHVANTITTIQSLSPRWAVITIVATPFVAALGVGITALLTMLIAQFVGWVTTRLDRDRRIRDGSNVVDEHITESRWWLPVAAYAVLAPIVFGSLFWEIWTTSGGVWLLVSLVGVVGLVGLSIVALVGLFVDATAPRDEGAAWFPNALLYAGVPIGAYVLAHLTATLWTLENPPGYGMYAFLGALWLTSVVYVIHRHRYVGTLSRHSA</sequence>
<proteinExistence type="predicted"/>
<evidence type="ECO:0000313" key="3">
    <source>
        <dbReference type="Proteomes" id="UP000198882"/>
    </source>
</evidence>
<feature type="transmembrane region" description="Helical" evidence="1">
    <location>
        <begin position="231"/>
        <end position="258"/>
    </location>
</feature>
<feature type="transmembrane region" description="Helical" evidence="1">
    <location>
        <begin position="75"/>
        <end position="94"/>
    </location>
</feature>
<evidence type="ECO:0000313" key="2">
    <source>
        <dbReference type="EMBL" id="SDK86344.1"/>
    </source>
</evidence>
<keyword evidence="1" id="KW-0812">Transmembrane</keyword>
<dbReference type="OrthoDB" id="293423at2157"/>
<feature type="transmembrane region" description="Helical" evidence="1">
    <location>
        <begin position="20"/>
        <end position="38"/>
    </location>
</feature>
<evidence type="ECO:0000256" key="1">
    <source>
        <dbReference type="SAM" id="Phobius"/>
    </source>
</evidence>
<protein>
    <submittedName>
        <fullName evidence="2">Uncharacterized protein</fullName>
    </submittedName>
</protein>
<reference evidence="3" key="1">
    <citation type="submission" date="2016-10" db="EMBL/GenBank/DDBJ databases">
        <authorList>
            <person name="Varghese N."/>
            <person name="Submissions S."/>
        </authorList>
    </citation>
    <scope>NUCLEOTIDE SEQUENCE [LARGE SCALE GENOMIC DNA]</scope>
    <source>
        <strain evidence="3">B4,CECT 8067,JCM 17497</strain>
    </source>
</reference>
<feature type="transmembrane region" description="Helical" evidence="1">
    <location>
        <begin position="106"/>
        <end position="139"/>
    </location>
</feature>
<keyword evidence="1" id="KW-0472">Membrane</keyword>
<dbReference type="EMBL" id="FNFE01000007">
    <property type="protein sequence ID" value="SDK86344.1"/>
    <property type="molecule type" value="Genomic_DNA"/>
</dbReference>